<keyword evidence="4" id="KW-1134">Transmembrane beta strand</keyword>
<evidence type="ECO:0000256" key="11">
    <source>
        <dbReference type="SAM" id="SignalP"/>
    </source>
</evidence>
<dbReference type="InterPro" id="IPR001702">
    <property type="entry name" value="Porin_Gram-ve"/>
</dbReference>
<evidence type="ECO:0000256" key="4">
    <source>
        <dbReference type="ARBA" id="ARBA00022452"/>
    </source>
</evidence>
<evidence type="ECO:0000256" key="2">
    <source>
        <dbReference type="ARBA" id="ARBA00011233"/>
    </source>
</evidence>
<evidence type="ECO:0000256" key="1">
    <source>
        <dbReference type="ARBA" id="ARBA00004571"/>
    </source>
</evidence>
<dbReference type="Gene3D" id="2.40.160.10">
    <property type="entry name" value="Porin"/>
    <property type="match status" value="1"/>
</dbReference>
<organism evidence="13 14">
    <name type="scientific">Ideonella azotifigens</name>
    <dbReference type="NCBI Taxonomy" id="513160"/>
    <lineage>
        <taxon>Bacteria</taxon>
        <taxon>Pseudomonadati</taxon>
        <taxon>Pseudomonadota</taxon>
        <taxon>Betaproteobacteria</taxon>
        <taxon>Burkholderiales</taxon>
        <taxon>Sphaerotilaceae</taxon>
        <taxon>Ideonella</taxon>
    </lineage>
</organism>
<evidence type="ECO:0000256" key="10">
    <source>
        <dbReference type="ARBA" id="ARBA00023237"/>
    </source>
</evidence>
<reference evidence="14" key="1">
    <citation type="journal article" date="2019" name="Int. J. Syst. Evol. Microbiol.">
        <title>The Global Catalogue of Microorganisms (GCM) 10K type strain sequencing project: providing services to taxonomists for standard genome sequencing and annotation.</title>
        <authorList>
            <consortium name="The Broad Institute Genomics Platform"/>
            <consortium name="The Broad Institute Genome Sequencing Center for Infectious Disease"/>
            <person name="Wu L."/>
            <person name="Ma J."/>
        </authorList>
    </citation>
    <scope>NUCLEOTIDE SEQUENCE [LARGE SCALE GENOMIC DNA]</scope>
    <source>
        <strain evidence="14">JCM 15503</strain>
    </source>
</reference>
<dbReference type="SUPFAM" id="SSF56935">
    <property type="entry name" value="Porins"/>
    <property type="match status" value="1"/>
</dbReference>
<dbReference type="PRINTS" id="PR00184">
    <property type="entry name" value="NEISSPPORIN"/>
</dbReference>
<feature type="domain" description="Porin" evidence="12">
    <location>
        <begin position="12"/>
        <end position="333"/>
    </location>
</feature>
<gene>
    <name evidence="13" type="ORF">GCM10009107_52380</name>
</gene>
<keyword evidence="8" id="KW-0626">Porin</keyword>
<evidence type="ECO:0000256" key="3">
    <source>
        <dbReference type="ARBA" id="ARBA00022448"/>
    </source>
</evidence>
<keyword evidence="5" id="KW-0812">Transmembrane</keyword>
<dbReference type="PRINTS" id="PR00182">
    <property type="entry name" value="ECOLNEIPORIN"/>
</dbReference>
<comment type="subcellular location">
    <subcellularLocation>
        <location evidence="1">Cell outer membrane</location>
        <topology evidence="1">Multi-pass membrane protein</topology>
    </subcellularLocation>
</comment>
<dbReference type="CDD" id="cd00342">
    <property type="entry name" value="gram_neg_porins"/>
    <property type="match status" value="1"/>
</dbReference>
<dbReference type="InterPro" id="IPR023614">
    <property type="entry name" value="Porin_dom_sf"/>
</dbReference>
<evidence type="ECO:0000259" key="12">
    <source>
        <dbReference type="Pfam" id="PF13609"/>
    </source>
</evidence>
<keyword evidence="9" id="KW-0472">Membrane</keyword>
<dbReference type="Pfam" id="PF13609">
    <property type="entry name" value="Porin_4"/>
    <property type="match status" value="1"/>
</dbReference>
<dbReference type="Proteomes" id="UP001500279">
    <property type="component" value="Unassembled WGS sequence"/>
</dbReference>
<proteinExistence type="predicted"/>
<dbReference type="RefSeq" id="WP_141287311.1">
    <property type="nucleotide sequence ID" value="NZ_BAAAEW010000042.1"/>
</dbReference>
<evidence type="ECO:0000256" key="8">
    <source>
        <dbReference type="ARBA" id="ARBA00023114"/>
    </source>
</evidence>
<name>A0ABP3VPM1_9BURK</name>
<keyword evidence="10" id="KW-0998">Cell outer membrane</keyword>
<evidence type="ECO:0000256" key="6">
    <source>
        <dbReference type="ARBA" id="ARBA00022729"/>
    </source>
</evidence>
<evidence type="ECO:0000313" key="14">
    <source>
        <dbReference type="Proteomes" id="UP001500279"/>
    </source>
</evidence>
<dbReference type="EMBL" id="BAAAEW010000042">
    <property type="protein sequence ID" value="GAA0765327.1"/>
    <property type="molecule type" value="Genomic_DNA"/>
</dbReference>
<dbReference type="InterPro" id="IPR002299">
    <property type="entry name" value="Porin_Neis"/>
</dbReference>
<dbReference type="InterPro" id="IPR033900">
    <property type="entry name" value="Gram_neg_porin_domain"/>
</dbReference>
<accession>A0ABP3VPM1</accession>
<keyword evidence="3" id="KW-0813">Transport</keyword>
<protein>
    <submittedName>
        <fullName evidence="13">Porin</fullName>
    </submittedName>
</protein>
<keyword evidence="6 11" id="KW-0732">Signal</keyword>
<comment type="caution">
    <text evidence="13">The sequence shown here is derived from an EMBL/GenBank/DDBJ whole genome shotgun (WGS) entry which is preliminary data.</text>
</comment>
<dbReference type="PANTHER" id="PTHR34501:SF9">
    <property type="entry name" value="MAJOR OUTER MEMBRANE PROTEIN P.IA"/>
    <property type="match status" value="1"/>
</dbReference>
<feature type="signal peptide" evidence="11">
    <location>
        <begin position="1"/>
        <end position="21"/>
    </location>
</feature>
<feature type="chain" id="PRO_5046177836" evidence="11">
    <location>
        <begin position="22"/>
        <end position="369"/>
    </location>
</feature>
<comment type="subunit">
    <text evidence="2">Homotrimer.</text>
</comment>
<evidence type="ECO:0000256" key="7">
    <source>
        <dbReference type="ARBA" id="ARBA00023065"/>
    </source>
</evidence>
<keyword evidence="7" id="KW-0406">Ion transport</keyword>
<dbReference type="InterPro" id="IPR050298">
    <property type="entry name" value="Gram-neg_bact_OMP"/>
</dbReference>
<sequence length="369" mass="39613">MRKVLTLCFGCAVMSTGTAHAESTVSIYGLISAGVGYVSDEGGKSNRHAVSGTNQNPRWGLKGKEDLGGGTSAVFTLEQGFNVMTGTLSQNGRAFGRQAYVGLSDNRFGTLTLGRQYDTVHDYLGPVLIASNGVAIGDNDNAYNDIRIQNSIKYISPRWNGLNLTAVYGLSESTTRSNNEAYSVGVGYKQGPWDLGAVYARMNNPNSASNTAGAVGNDYASSLLLFTKSAVNASFGTARQSIAGAGGLYTLGPALIGAYFSDVKYEYLDGSDLHMQNYDVNINYTVLPKVILGLAYTRTNGKYNVIDTAPHWDQVNLQANYVLSKRSDLFVNLIEQRAGGDATQAHIFGYGASSDSRQTMLTVGMRHRF</sequence>
<evidence type="ECO:0000256" key="5">
    <source>
        <dbReference type="ARBA" id="ARBA00022692"/>
    </source>
</evidence>
<evidence type="ECO:0000256" key="9">
    <source>
        <dbReference type="ARBA" id="ARBA00023136"/>
    </source>
</evidence>
<dbReference type="PANTHER" id="PTHR34501">
    <property type="entry name" value="PROTEIN YDDL-RELATED"/>
    <property type="match status" value="1"/>
</dbReference>
<keyword evidence="14" id="KW-1185">Reference proteome</keyword>
<evidence type="ECO:0000313" key="13">
    <source>
        <dbReference type="EMBL" id="GAA0765327.1"/>
    </source>
</evidence>